<accession>A0A315ZZ73</accession>
<dbReference type="InterPro" id="IPR002711">
    <property type="entry name" value="HNH"/>
</dbReference>
<dbReference type="SMART" id="SM00507">
    <property type="entry name" value="HNHc"/>
    <property type="match status" value="1"/>
</dbReference>
<keyword evidence="2" id="KW-0540">Nuclease</keyword>
<evidence type="ECO:0000259" key="1">
    <source>
        <dbReference type="SMART" id="SM00507"/>
    </source>
</evidence>
<keyword evidence="2" id="KW-0255">Endonuclease</keyword>
<gene>
    <name evidence="2" type="ORF">BC781_102212</name>
</gene>
<protein>
    <submittedName>
        <fullName evidence="2">HNH endonuclease</fullName>
    </submittedName>
</protein>
<proteinExistence type="predicted"/>
<name>A0A315ZZ73_SEDFL</name>
<keyword evidence="2" id="KW-0378">Hydrolase</keyword>
<dbReference type="GO" id="GO:0003676">
    <property type="term" value="F:nucleic acid binding"/>
    <property type="evidence" value="ECO:0007669"/>
    <property type="project" value="InterPro"/>
</dbReference>
<dbReference type="GO" id="GO:0008270">
    <property type="term" value="F:zinc ion binding"/>
    <property type="evidence" value="ECO:0007669"/>
    <property type="project" value="InterPro"/>
</dbReference>
<dbReference type="OrthoDB" id="9779761at2"/>
<feature type="domain" description="HNH nuclease" evidence="1">
    <location>
        <begin position="171"/>
        <end position="233"/>
    </location>
</feature>
<sequence>MQNKEFAQNLISQVWWNAWEMSFTENTILLRDNKLPQRQGFTILIEARSCSLTAIFSFESASLNLLEVVNKSIEENRALLQAILHKDQTVRLSLERLAVQENFQDKQHFSQDFKLIIRKTVEAYTEKSLLSFIDLLKTLVLIVFPYKQEVGAITEGRQVEVALSRYERSAKNRAIALSVHGYRCKACDLQMDEKYGAIAHNLIHVHHIIPVSEGERIFDPLVDLVPLCPNCHTIAHQQEPPLLPKQIRELIQKEHGIQIQ</sequence>
<dbReference type="InterPro" id="IPR003615">
    <property type="entry name" value="HNH_nuc"/>
</dbReference>
<dbReference type="CDD" id="cd00085">
    <property type="entry name" value="HNHc"/>
    <property type="match status" value="1"/>
</dbReference>
<comment type="caution">
    <text evidence="2">The sequence shown here is derived from an EMBL/GenBank/DDBJ whole genome shotgun (WGS) entry which is preliminary data.</text>
</comment>
<evidence type="ECO:0000313" key="3">
    <source>
        <dbReference type="Proteomes" id="UP000245535"/>
    </source>
</evidence>
<dbReference type="GO" id="GO:0004519">
    <property type="term" value="F:endonuclease activity"/>
    <property type="evidence" value="ECO:0007669"/>
    <property type="project" value="UniProtKB-KW"/>
</dbReference>
<dbReference type="Proteomes" id="UP000245535">
    <property type="component" value="Unassembled WGS sequence"/>
</dbReference>
<organism evidence="2 3">
    <name type="scientific">Sediminitomix flava</name>
    <dbReference type="NCBI Taxonomy" id="379075"/>
    <lineage>
        <taxon>Bacteria</taxon>
        <taxon>Pseudomonadati</taxon>
        <taxon>Bacteroidota</taxon>
        <taxon>Cytophagia</taxon>
        <taxon>Cytophagales</taxon>
        <taxon>Flammeovirgaceae</taxon>
        <taxon>Sediminitomix</taxon>
    </lineage>
</organism>
<evidence type="ECO:0000313" key="2">
    <source>
        <dbReference type="EMBL" id="PWJ42667.1"/>
    </source>
</evidence>
<dbReference type="Gene3D" id="1.10.30.50">
    <property type="match status" value="1"/>
</dbReference>
<dbReference type="Pfam" id="PF01844">
    <property type="entry name" value="HNH"/>
    <property type="match status" value="1"/>
</dbReference>
<dbReference type="RefSeq" id="WP_158281424.1">
    <property type="nucleotide sequence ID" value="NZ_QGDO01000002.1"/>
</dbReference>
<keyword evidence="3" id="KW-1185">Reference proteome</keyword>
<dbReference type="EMBL" id="QGDO01000002">
    <property type="protein sequence ID" value="PWJ42667.1"/>
    <property type="molecule type" value="Genomic_DNA"/>
</dbReference>
<dbReference type="AlphaFoldDB" id="A0A315ZZ73"/>
<reference evidence="2 3" key="1">
    <citation type="submission" date="2018-03" db="EMBL/GenBank/DDBJ databases">
        <title>Genomic Encyclopedia of Archaeal and Bacterial Type Strains, Phase II (KMG-II): from individual species to whole genera.</title>
        <authorList>
            <person name="Goeker M."/>
        </authorList>
    </citation>
    <scope>NUCLEOTIDE SEQUENCE [LARGE SCALE GENOMIC DNA]</scope>
    <source>
        <strain evidence="2 3">DSM 28229</strain>
    </source>
</reference>